<comment type="subcellular location">
    <subcellularLocation>
        <location evidence="1 7">Nucleus</location>
    </subcellularLocation>
</comment>
<dbReference type="GO" id="GO:0033314">
    <property type="term" value="P:mitotic DNA replication checkpoint signaling"/>
    <property type="evidence" value="ECO:0007669"/>
    <property type="project" value="TreeGrafter"/>
</dbReference>
<dbReference type="CDD" id="cd00009">
    <property type="entry name" value="AAA"/>
    <property type="match status" value="1"/>
</dbReference>
<evidence type="ECO:0000256" key="2">
    <source>
        <dbReference type="ARBA" id="ARBA00006184"/>
    </source>
</evidence>
<dbReference type="InterPro" id="IPR054425">
    <property type="entry name" value="Cdc6_ORC1-like_ATPase_lid"/>
</dbReference>
<dbReference type="InterPro" id="IPR003593">
    <property type="entry name" value="AAA+_ATPase"/>
</dbReference>
<keyword evidence="6" id="KW-0131">Cell cycle</keyword>
<dbReference type="SMART" id="SM00382">
    <property type="entry name" value="AAA"/>
    <property type="match status" value="1"/>
</dbReference>
<dbReference type="FunFam" id="3.40.50.300:FF:000547">
    <property type="entry name" value="Cell division control protein"/>
    <property type="match status" value="1"/>
</dbReference>
<organism evidence="11 12">
    <name type="scientific">Oedothorax gibbosus</name>
    <dbReference type="NCBI Taxonomy" id="931172"/>
    <lineage>
        <taxon>Eukaryota</taxon>
        <taxon>Metazoa</taxon>
        <taxon>Ecdysozoa</taxon>
        <taxon>Arthropoda</taxon>
        <taxon>Chelicerata</taxon>
        <taxon>Arachnida</taxon>
        <taxon>Araneae</taxon>
        <taxon>Araneomorphae</taxon>
        <taxon>Entelegynae</taxon>
        <taxon>Araneoidea</taxon>
        <taxon>Linyphiidae</taxon>
        <taxon>Erigoninae</taxon>
        <taxon>Oedothorax</taxon>
    </lineage>
</organism>
<dbReference type="EMBL" id="JAFNEN010000029">
    <property type="protein sequence ID" value="KAG8199272.1"/>
    <property type="molecule type" value="Genomic_DNA"/>
</dbReference>
<evidence type="ECO:0000259" key="9">
    <source>
        <dbReference type="SMART" id="SM00382"/>
    </source>
</evidence>
<dbReference type="Gene3D" id="1.10.8.60">
    <property type="match status" value="1"/>
</dbReference>
<dbReference type="Gene3D" id="3.40.50.300">
    <property type="entry name" value="P-loop containing nucleotide triphosphate hydrolases"/>
    <property type="match status" value="1"/>
</dbReference>
<dbReference type="PIRSF" id="PIRSF001767">
    <property type="entry name" value="Cdc6"/>
    <property type="match status" value="1"/>
</dbReference>
<dbReference type="Pfam" id="PF09079">
    <property type="entry name" value="WHD_Cdc6"/>
    <property type="match status" value="1"/>
</dbReference>
<dbReference type="Gene3D" id="1.10.10.10">
    <property type="entry name" value="Winged helix-like DNA-binding domain superfamily/Winged helix DNA-binding domain"/>
    <property type="match status" value="1"/>
</dbReference>
<dbReference type="GO" id="GO:0006270">
    <property type="term" value="P:DNA replication initiation"/>
    <property type="evidence" value="ECO:0007669"/>
    <property type="project" value="UniProtKB-UniRule"/>
</dbReference>
<evidence type="ECO:0000256" key="6">
    <source>
        <dbReference type="ARBA" id="ARBA00023306"/>
    </source>
</evidence>
<feature type="domain" description="Cdc6 C-terminal" evidence="10">
    <location>
        <begin position="382"/>
        <end position="462"/>
    </location>
</feature>
<evidence type="ECO:0000256" key="4">
    <source>
        <dbReference type="ARBA" id="ARBA00022705"/>
    </source>
</evidence>
<evidence type="ECO:0000313" key="11">
    <source>
        <dbReference type="EMBL" id="KAG8199272.1"/>
    </source>
</evidence>
<dbReference type="InterPro" id="IPR027417">
    <property type="entry name" value="P-loop_NTPase"/>
</dbReference>
<dbReference type="PANTHER" id="PTHR10763">
    <property type="entry name" value="CELL DIVISION CONTROL PROTEIN 6-RELATED"/>
    <property type="match status" value="1"/>
</dbReference>
<dbReference type="Pfam" id="PF22606">
    <property type="entry name" value="Cdc6-ORC-like_ATPase_lid"/>
    <property type="match status" value="1"/>
</dbReference>
<feature type="domain" description="AAA+ ATPase" evidence="9">
    <location>
        <begin position="113"/>
        <end position="250"/>
    </location>
</feature>
<feature type="region of interest" description="Disordered" evidence="8">
    <location>
        <begin position="1"/>
        <end position="79"/>
    </location>
</feature>
<keyword evidence="12" id="KW-1185">Reference proteome</keyword>
<dbReference type="GO" id="GO:0003688">
    <property type="term" value="F:DNA replication origin binding"/>
    <property type="evidence" value="ECO:0007669"/>
    <property type="project" value="TreeGrafter"/>
</dbReference>
<feature type="region of interest" description="Disordered" evidence="8">
    <location>
        <begin position="322"/>
        <end position="343"/>
    </location>
</feature>
<evidence type="ECO:0000313" key="12">
    <source>
        <dbReference type="Proteomes" id="UP000827092"/>
    </source>
</evidence>
<dbReference type="GO" id="GO:0051301">
    <property type="term" value="P:cell division"/>
    <property type="evidence" value="ECO:0007669"/>
    <property type="project" value="UniProtKB-UniRule"/>
</dbReference>
<dbReference type="InterPro" id="IPR016314">
    <property type="entry name" value="Cdc6/18"/>
</dbReference>
<evidence type="ECO:0000256" key="3">
    <source>
        <dbReference type="ARBA" id="ARBA00022618"/>
    </source>
</evidence>
<dbReference type="GO" id="GO:0016887">
    <property type="term" value="F:ATP hydrolysis activity"/>
    <property type="evidence" value="ECO:0007669"/>
    <property type="project" value="InterPro"/>
</dbReference>
<evidence type="ECO:0000256" key="1">
    <source>
        <dbReference type="ARBA" id="ARBA00004123"/>
    </source>
</evidence>
<dbReference type="InterPro" id="IPR049945">
    <property type="entry name" value="AAA_22"/>
</dbReference>
<evidence type="ECO:0000256" key="8">
    <source>
        <dbReference type="SAM" id="MobiDB-lite"/>
    </source>
</evidence>
<accession>A0AAV6VR04</accession>
<dbReference type="InterPro" id="IPR015163">
    <property type="entry name" value="Cdc6_C"/>
</dbReference>
<keyword evidence="5 7" id="KW-0539">Nucleus</keyword>
<name>A0AAV6VR04_9ARAC</name>
<keyword evidence="3" id="KW-0132">Cell division</keyword>
<dbReference type="InterPro" id="IPR036390">
    <property type="entry name" value="WH_DNA-bd_sf"/>
</dbReference>
<proteinExistence type="inferred from homology"/>
<sequence>MPLQSQLKFPVKKRTATPRNSKKLSENAEPGPKTSGVKRALFGAAESPAASPKKTRISNENVSVSSSPSKNKTSSLSEAKHAFHTGLPNRLIGRSKEIADIHCFLTGHIDGQTSGSLYISGAPGTGKTSSLMFVKNSIKKQFRFAFVNCMSVNTSTGIYRAIAQELGISTKVVSLTKTAENLKKFITQNATILVLDEIDQLDTKGQEVLYSLFEWPRIPNSKLILVGVANALDLTDRILPRLHTFQCQPKLMHFQPYTKDQIVSILEDRLSEVQSNGQPVVNPMAVQLCARKIAASTGDIRKALDVCRRAVEVVENRSLSKPILGSTSDDRCNPGSPSKRRPTTVDLQDITSVLHDVYGSRLQTSSSSGGAVSMPLQHTLLLCTLVLMRKHIRPADMTLGKLYDTYRRVCVKRDIAVVSECAFHGMCKLVESRGFLSVRPNKVARMSKVILKVEENEAEHVLQDKAMLPSILADRSVLAK</sequence>
<protein>
    <recommendedName>
        <fullName evidence="7">Cell division control protein</fullName>
    </recommendedName>
</protein>
<comment type="similarity">
    <text evidence="2 7">Belongs to the CDC6/cdc18 family.</text>
</comment>
<evidence type="ECO:0000256" key="5">
    <source>
        <dbReference type="ARBA" id="ARBA00023242"/>
    </source>
</evidence>
<dbReference type="InterPro" id="IPR036388">
    <property type="entry name" value="WH-like_DNA-bd_sf"/>
</dbReference>
<comment type="caution">
    <text evidence="11">The sequence shown here is derived from an EMBL/GenBank/DDBJ whole genome shotgun (WGS) entry which is preliminary data.</text>
</comment>
<feature type="compositionally biased region" description="Basic residues" evidence="8">
    <location>
        <begin position="10"/>
        <end position="22"/>
    </location>
</feature>
<dbReference type="SUPFAM" id="SSF52540">
    <property type="entry name" value="P-loop containing nucleoside triphosphate hydrolases"/>
    <property type="match status" value="1"/>
</dbReference>
<reference evidence="11 12" key="1">
    <citation type="journal article" date="2022" name="Nat. Ecol. Evol.">
        <title>A masculinizing supergene underlies an exaggerated male reproductive morph in a spider.</title>
        <authorList>
            <person name="Hendrickx F."/>
            <person name="De Corte Z."/>
            <person name="Sonet G."/>
            <person name="Van Belleghem S.M."/>
            <person name="Kostlbacher S."/>
            <person name="Vangestel C."/>
        </authorList>
    </citation>
    <scope>NUCLEOTIDE SEQUENCE [LARGE SCALE GENOMIC DNA]</scope>
    <source>
        <strain evidence="11">W744_W776</strain>
    </source>
</reference>
<dbReference type="GO" id="GO:0005634">
    <property type="term" value="C:nucleus"/>
    <property type="evidence" value="ECO:0007669"/>
    <property type="project" value="UniProtKB-SubCell"/>
</dbReference>
<dbReference type="Pfam" id="PF13401">
    <property type="entry name" value="AAA_22"/>
    <property type="match status" value="1"/>
</dbReference>
<dbReference type="SMART" id="SM01074">
    <property type="entry name" value="Cdc6_C"/>
    <property type="match status" value="1"/>
</dbReference>
<keyword evidence="4" id="KW-0235">DNA replication</keyword>
<dbReference type="Proteomes" id="UP000827092">
    <property type="component" value="Unassembled WGS sequence"/>
</dbReference>
<dbReference type="FunFam" id="1.10.8.60:FF:000058">
    <property type="entry name" value="Cell division control protein"/>
    <property type="match status" value="1"/>
</dbReference>
<gene>
    <name evidence="11" type="ORF">JTE90_003695</name>
</gene>
<dbReference type="AlphaFoldDB" id="A0AAV6VR04"/>
<dbReference type="InterPro" id="IPR050311">
    <property type="entry name" value="ORC1/CDC6"/>
</dbReference>
<evidence type="ECO:0000256" key="7">
    <source>
        <dbReference type="PIRNR" id="PIRNR001767"/>
    </source>
</evidence>
<comment type="function">
    <text evidence="7">Involved in the initiation of DNA replication. Also participates in checkpoint controls that ensure DNA replication is completed before mitosis is initiated.</text>
</comment>
<feature type="compositionally biased region" description="Low complexity" evidence="8">
    <location>
        <begin position="58"/>
        <end position="77"/>
    </location>
</feature>
<dbReference type="PANTHER" id="PTHR10763:SF26">
    <property type="entry name" value="CELL DIVISION CONTROL PROTEIN 6 HOMOLOG"/>
    <property type="match status" value="1"/>
</dbReference>
<dbReference type="SUPFAM" id="SSF46785">
    <property type="entry name" value="Winged helix' DNA-binding domain"/>
    <property type="match status" value="1"/>
</dbReference>
<evidence type="ECO:0000259" key="10">
    <source>
        <dbReference type="SMART" id="SM01074"/>
    </source>
</evidence>